<evidence type="ECO:0000313" key="3">
    <source>
        <dbReference type="EMBL" id="GJS98414.1"/>
    </source>
</evidence>
<keyword evidence="2" id="KW-0677">Repeat</keyword>
<evidence type="ECO:0000256" key="2">
    <source>
        <dbReference type="ARBA" id="ARBA00022737"/>
    </source>
</evidence>
<reference evidence="3" key="1">
    <citation type="journal article" date="2022" name="Int. J. Mol. Sci.">
        <title>Draft Genome of Tanacetum Coccineum: Genomic Comparison of Closely Related Tanacetum-Family Plants.</title>
        <authorList>
            <person name="Yamashiro T."/>
            <person name="Shiraishi A."/>
            <person name="Nakayama K."/>
            <person name="Satake H."/>
        </authorList>
    </citation>
    <scope>NUCLEOTIDE SEQUENCE</scope>
</reference>
<evidence type="ECO:0000256" key="1">
    <source>
        <dbReference type="ARBA" id="ARBA00007626"/>
    </source>
</evidence>
<sequence length="185" mass="21660">MFHTHRFTIYNNQHHLNSNIDNLIDPHQCRLMLVCDYHVRHLTANPSSSFPSHRNQTLTQRCTLAALCRKYDIKVSNVLLGGYIRNGLMEKSEGLHYRTLEKGGCPNYKTWDILIEGYVKNEDMEQAVFAMKNGFRMLKKCKWRPDPVIVESMLKYFRKNKNLEEAMKFNQDALWLNKNHLTGGG</sequence>
<dbReference type="Pfam" id="PF01535">
    <property type="entry name" value="PPR"/>
    <property type="match status" value="2"/>
</dbReference>
<accession>A0ABQ5A700</accession>
<dbReference type="PANTHER" id="PTHR45717">
    <property type="entry name" value="OS12G0527900 PROTEIN"/>
    <property type="match status" value="1"/>
</dbReference>
<dbReference type="Proteomes" id="UP001151760">
    <property type="component" value="Unassembled WGS sequence"/>
</dbReference>
<evidence type="ECO:0000313" key="4">
    <source>
        <dbReference type="Proteomes" id="UP001151760"/>
    </source>
</evidence>
<keyword evidence="4" id="KW-1185">Reference proteome</keyword>
<comment type="caution">
    <text evidence="3">The sequence shown here is derived from an EMBL/GenBank/DDBJ whole genome shotgun (WGS) entry which is preliminary data.</text>
</comment>
<dbReference type="EMBL" id="BQNB010012043">
    <property type="protein sequence ID" value="GJS98414.1"/>
    <property type="molecule type" value="Genomic_DNA"/>
</dbReference>
<proteinExistence type="inferred from homology"/>
<dbReference type="InterPro" id="IPR011990">
    <property type="entry name" value="TPR-like_helical_dom_sf"/>
</dbReference>
<dbReference type="Gene3D" id="1.25.40.10">
    <property type="entry name" value="Tetratricopeptide repeat domain"/>
    <property type="match status" value="1"/>
</dbReference>
<name>A0ABQ5A700_9ASTR</name>
<organism evidence="3 4">
    <name type="scientific">Tanacetum coccineum</name>
    <dbReference type="NCBI Taxonomy" id="301880"/>
    <lineage>
        <taxon>Eukaryota</taxon>
        <taxon>Viridiplantae</taxon>
        <taxon>Streptophyta</taxon>
        <taxon>Embryophyta</taxon>
        <taxon>Tracheophyta</taxon>
        <taxon>Spermatophyta</taxon>
        <taxon>Magnoliopsida</taxon>
        <taxon>eudicotyledons</taxon>
        <taxon>Gunneridae</taxon>
        <taxon>Pentapetalae</taxon>
        <taxon>asterids</taxon>
        <taxon>campanulids</taxon>
        <taxon>Asterales</taxon>
        <taxon>Asteraceae</taxon>
        <taxon>Asteroideae</taxon>
        <taxon>Anthemideae</taxon>
        <taxon>Anthemidinae</taxon>
        <taxon>Tanacetum</taxon>
    </lineage>
</organism>
<comment type="similarity">
    <text evidence="1">Belongs to the PPR family. P subfamily.</text>
</comment>
<dbReference type="PANTHER" id="PTHR45717:SF13">
    <property type="entry name" value="OS02G0796400 PROTEIN"/>
    <property type="match status" value="1"/>
</dbReference>
<protein>
    <submittedName>
        <fullName evidence="3">Pentatricopeptide repeat-containing protein</fullName>
    </submittedName>
</protein>
<gene>
    <name evidence="3" type="ORF">Tco_0819584</name>
</gene>
<reference evidence="3" key="2">
    <citation type="submission" date="2022-01" db="EMBL/GenBank/DDBJ databases">
        <authorList>
            <person name="Yamashiro T."/>
            <person name="Shiraishi A."/>
            <person name="Satake H."/>
            <person name="Nakayama K."/>
        </authorList>
    </citation>
    <scope>NUCLEOTIDE SEQUENCE</scope>
</reference>
<dbReference type="InterPro" id="IPR002885">
    <property type="entry name" value="PPR_rpt"/>
</dbReference>